<accession>A0ABP7K2F1</accession>
<evidence type="ECO:0000313" key="3">
    <source>
        <dbReference type="Proteomes" id="UP001501803"/>
    </source>
</evidence>
<keyword evidence="3" id="KW-1185">Reference proteome</keyword>
<evidence type="ECO:0000256" key="1">
    <source>
        <dbReference type="SAM" id="Phobius"/>
    </source>
</evidence>
<reference evidence="3" key="1">
    <citation type="journal article" date="2019" name="Int. J. Syst. Evol. Microbiol.">
        <title>The Global Catalogue of Microorganisms (GCM) 10K type strain sequencing project: providing services to taxonomists for standard genome sequencing and annotation.</title>
        <authorList>
            <consortium name="The Broad Institute Genomics Platform"/>
            <consortium name="The Broad Institute Genome Sequencing Center for Infectious Disease"/>
            <person name="Wu L."/>
            <person name="Ma J."/>
        </authorList>
    </citation>
    <scope>NUCLEOTIDE SEQUENCE [LARGE SCALE GENOMIC DNA]</scope>
    <source>
        <strain evidence="3">JCM 17021</strain>
    </source>
</reference>
<keyword evidence="1" id="KW-1133">Transmembrane helix</keyword>
<dbReference type="Proteomes" id="UP001501803">
    <property type="component" value="Unassembled WGS sequence"/>
</dbReference>
<proteinExistence type="predicted"/>
<keyword evidence="1" id="KW-0472">Membrane</keyword>
<feature type="transmembrane region" description="Helical" evidence="1">
    <location>
        <begin position="15"/>
        <end position="35"/>
    </location>
</feature>
<evidence type="ECO:0000313" key="2">
    <source>
        <dbReference type="EMBL" id="GAA3863612.1"/>
    </source>
</evidence>
<gene>
    <name evidence="2" type="ORF">GCM10022381_04480</name>
</gene>
<sequence length="148" mass="15612">MSTVKETSTRRGRSITYIISVVLLIVLATIGLFTFRSANETARAAEKADQLIANIEATGATAPSRDQIIRVLGDDGGAVCANPNDALSQALFLSQLVNGSGGPGTRPVIAESRAVQGQLMIIQVYCPEELAQFQEFVNGLQTTDSGGQ</sequence>
<keyword evidence="1" id="KW-0812">Transmembrane</keyword>
<evidence type="ECO:0008006" key="4">
    <source>
        <dbReference type="Google" id="ProtNLM"/>
    </source>
</evidence>
<comment type="caution">
    <text evidence="2">The sequence shown here is derived from an EMBL/GenBank/DDBJ whole genome shotgun (WGS) entry which is preliminary data.</text>
</comment>
<name>A0ABP7K2F1_9MICO</name>
<dbReference type="EMBL" id="BAABCN010000002">
    <property type="protein sequence ID" value="GAA3863612.1"/>
    <property type="molecule type" value="Genomic_DNA"/>
</dbReference>
<organism evidence="2 3">
    <name type="scientific">Leifsonia kafniensis</name>
    <dbReference type="NCBI Taxonomy" id="475957"/>
    <lineage>
        <taxon>Bacteria</taxon>
        <taxon>Bacillati</taxon>
        <taxon>Actinomycetota</taxon>
        <taxon>Actinomycetes</taxon>
        <taxon>Micrococcales</taxon>
        <taxon>Microbacteriaceae</taxon>
        <taxon>Leifsonia</taxon>
    </lineage>
</organism>
<dbReference type="RefSeq" id="WP_345061848.1">
    <property type="nucleotide sequence ID" value="NZ_BAABCN010000002.1"/>
</dbReference>
<protein>
    <recommendedName>
        <fullName evidence="4">DUF732 domain-containing protein</fullName>
    </recommendedName>
</protein>